<dbReference type="EMBL" id="JAJAQI010000017">
    <property type="protein sequence ID" value="MCB4822667.1"/>
    <property type="molecule type" value="Genomic_DNA"/>
</dbReference>
<gene>
    <name evidence="1" type="ORF">LHA35_13070</name>
</gene>
<dbReference type="RefSeq" id="WP_226608713.1">
    <property type="nucleotide sequence ID" value="NZ_JAJAQI010000017.1"/>
</dbReference>
<dbReference type="AlphaFoldDB" id="A0A9X1LBM4"/>
<organism evidence="1 2">
    <name type="scientific">Roseicella aerolata</name>
    <dbReference type="NCBI Taxonomy" id="2883479"/>
    <lineage>
        <taxon>Bacteria</taxon>
        <taxon>Pseudomonadati</taxon>
        <taxon>Pseudomonadota</taxon>
        <taxon>Alphaproteobacteria</taxon>
        <taxon>Acetobacterales</taxon>
        <taxon>Roseomonadaceae</taxon>
        <taxon>Roseicella</taxon>
    </lineage>
</organism>
<evidence type="ECO:0000313" key="2">
    <source>
        <dbReference type="Proteomes" id="UP001139311"/>
    </source>
</evidence>
<accession>A0A9X1LBM4</accession>
<reference evidence="1" key="1">
    <citation type="submission" date="2021-10" db="EMBL/GenBank/DDBJ databases">
        <title>Roseicella aerolatum sp. nov., isolated from aerosols of e-waste dismantling site.</title>
        <authorList>
            <person name="Qin T."/>
        </authorList>
    </citation>
    <scope>NUCLEOTIDE SEQUENCE</scope>
    <source>
        <strain evidence="1">GB24</strain>
    </source>
</reference>
<keyword evidence="2" id="KW-1185">Reference proteome</keyword>
<comment type="caution">
    <text evidence="1">The sequence shown here is derived from an EMBL/GenBank/DDBJ whole genome shotgun (WGS) entry which is preliminary data.</text>
</comment>
<name>A0A9X1LBM4_9PROT</name>
<evidence type="ECO:0000313" key="1">
    <source>
        <dbReference type="EMBL" id="MCB4822667.1"/>
    </source>
</evidence>
<dbReference type="Proteomes" id="UP001139311">
    <property type="component" value="Unassembled WGS sequence"/>
</dbReference>
<protein>
    <submittedName>
        <fullName evidence="1">Uncharacterized protein</fullName>
    </submittedName>
</protein>
<proteinExistence type="predicted"/>
<sequence>MAMKRQRDRKFFGYVKVELQSQSPRRWTWSVRRDTSDMVAFRSDAPYACAEDAWRAGQQVLTALEQGTLVDRQRATVGAD</sequence>